<name>A0A383TGW6_9LACT</name>
<dbReference type="InterPro" id="IPR025713">
    <property type="entry name" value="MotB-like_N_dom"/>
</dbReference>
<evidence type="ECO:0000256" key="8">
    <source>
        <dbReference type="SAM" id="MobiDB-lite"/>
    </source>
</evidence>
<organism evidence="11 12">
    <name type="scientific">Trichococcus shcherbakoviae</name>
    <dbReference type="NCBI Taxonomy" id="2094020"/>
    <lineage>
        <taxon>Bacteria</taxon>
        <taxon>Bacillati</taxon>
        <taxon>Bacillota</taxon>
        <taxon>Bacilli</taxon>
        <taxon>Lactobacillales</taxon>
        <taxon>Carnobacteriaceae</taxon>
        <taxon>Trichococcus</taxon>
    </lineage>
</organism>
<dbReference type="GO" id="GO:0005886">
    <property type="term" value="C:plasma membrane"/>
    <property type="evidence" value="ECO:0007669"/>
    <property type="project" value="UniProtKB-SubCell"/>
</dbReference>
<dbReference type="OrthoDB" id="9815217at2"/>
<dbReference type="InterPro" id="IPR036737">
    <property type="entry name" value="OmpA-like_sf"/>
</dbReference>
<evidence type="ECO:0000313" key="11">
    <source>
        <dbReference type="EMBL" id="SYZ79600.1"/>
    </source>
</evidence>
<gene>
    <name evidence="11" type="ORF">TART1_2473</name>
</gene>
<evidence type="ECO:0000313" key="12">
    <source>
        <dbReference type="Proteomes" id="UP000262072"/>
    </source>
</evidence>
<dbReference type="AlphaFoldDB" id="A0A383TGW6"/>
<dbReference type="InterPro" id="IPR050330">
    <property type="entry name" value="Bact_OuterMem_StrucFunc"/>
</dbReference>
<sequence length="260" mass="29198">MSRRKKKEEEHDNSERWLLSYADFITLLMIFFVVMYAMSRMDQGKSTELKHSISAEFGAIFDDNGGEKPVDMGVETASEQPLVQANPQTGENEEGATLSEGEKQEQVKEMLDEYIAENSLSDDITTSIETRGLVVSFNGSMFFESGEAEIKTEQIPSLVEVAKLLNQPFLQQSYIRVEGYTDNVPMKNEEYDSNWDLSVMRASNVAKAIIDQSGIDPTKVSAVGYGEYRPTGDNNTSEGRAQNRRVDILLLNSEFNDTEI</sequence>
<feature type="transmembrane region" description="Helical" evidence="9">
    <location>
        <begin position="21"/>
        <end position="38"/>
    </location>
</feature>
<dbReference type="RefSeq" id="WP_086627051.1">
    <property type="nucleotide sequence ID" value="NZ_UNRR01000039.1"/>
</dbReference>
<keyword evidence="3" id="KW-1003">Cell membrane</keyword>
<comment type="subcellular location">
    <subcellularLocation>
        <location evidence="1">Cell membrane</location>
        <topology evidence="1">Single-pass membrane protein</topology>
    </subcellularLocation>
</comment>
<dbReference type="InterPro" id="IPR006665">
    <property type="entry name" value="OmpA-like"/>
</dbReference>
<comment type="similarity">
    <text evidence="2">Belongs to the MotB family.</text>
</comment>
<feature type="region of interest" description="Disordered" evidence="8">
    <location>
        <begin position="81"/>
        <end position="102"/>
    </location>
</feature>
<feature type="domain" description="OmpA-like" evidence="10">
    <location>
        <begin position="130"/>
        <end position="254"/>
    </location>
</feature>
<keyword evidence="4 9" id="KW-0812">Transmembrane</keyword>
<evidence type="ECO:0000256" key="4">
    <source>
        <dbReference type="ARBA" id="ARBA00022692"/>
    </source>
</evidence>
<evidence type="ECO:0000256" key="9">
    <source>
        <dbReference type="SAM" id="Phobius"/>
    </source>
</evidence>
<evidence type="ECO:0000256" key="6">
    <source>
        <dbReference type="ARBA" id="ARBA00023136"/>
    </source>
</evidence>
<evidence type="ECO:0000259" key="10">
    <source>
        <dbReference type="PROSITE" id="PS51123"/>
    </source>
</evidence>
<dbReference type="SUPFAM" id="SSF103088">
    <property type="entry name" value="OmpA-like"/>
    <property type="match status" value="1"/>
</dbReference>
<feature type="compositionally biased region" description="Polar residues" evidence="8">
    <location>
        <begin position="81"/>
        <end position="90"/>
    </location>
</feature>
<accession>A0A383TGW6</accession>
<reference evidence="12" key="1">
    <citation type="submission" date="2018-05" db="EMBL/GenBank/DDBJ databases">
        <authorList>
            <person name="Strepis N."/>
        </authorList>
    </citation>
    <scope>NUCLEOTIDE SEQUENCE [LARGE SCALE GENOMIC DNA]</scope>
</reference>
<keyword evidence="5 9" id="KW-1133">Transmembrane helix</keyword>
<dbReference type="Pfam" id="PF13677">
    <property type="entry name" value="MotB_plug"/>
    <property type="match status" value="1"/>
</dbReference>
<evidence type="ECO:0000256" key="5">
    <source>
        <dbReference type="ARBA" id="ARBA00022989"/>
    </source>
</evidence>
<evidence type="ECO:0000256" key="3">
    <source>
        <dbReference type="ARBA" id="ARBA00022475"/>
    </source>
</evidence>
<dbReference type="CDD" id="cd07185">
    <property type="entry name" value="OmpA_C-like"/>
    <property type="match status" value="1"/>
</dbReference>
<protein>
    <submittedName>
        <fullName evidence="11">Membrane motb of proton-channel complex mota/motb</fullName>
    </submittedName>
</protein>
<dbReference type="Proteomes" id="UP000262072">
    <property type="component" value="Unassembled WGS sequence"/>
</dbReference>
<dbReference type="PANTHER" id="PTHR30329">
    <property type="entry name" value="STATOR ELEMENT OF FLAGELLAR MOTOR COMPLEX"/>
    <property type="match status" value="1"/>
</dbReference>
<evidence type="ECO:0000256" key="2">
    <source>
        <dbReference type="ARBA" id="ARBA00008914"/>
    </source>
</evidence>
<dbReference type="PANTHER" id="PTHR30329:SF21">
    <property type="entry name" value="LIPOPROTEIN YIAD-RELATED"/>
    <property type="match status" value="1"/>
</dbReference>
<evidence type="ECO:0000256" key="7">
    <source>
        <dbReference type="PROSITE-ProRule" id="PRU00473"/>
    </source>
</evidence>
<proteinExistence type="inferred from homology"/>
<dbReference type="Pfam" id="PF00691">
    <property type="entry name" value="OmpA"/>
    <property type="match status" value="1"/>
</dbReference>
<dbReference type="EMBL" id="UNRR01000039">
    <property type="protein sequence ID" value="SYZ79600.1"/>
    <property type="molecule type" value="Genomic_DNA"/>
</dbReference>
<keyword evidence="6 7" id="KW-0472">Membrane</keyword>
<dbReference type="Gene3D" id="3.30.1330.60">
    <property type="entry name" value="OmpA-like domain"/>
    <property type="match status" value="1"/>
</dbReference>
<dbReference type="PROSITE" id="PS51123">
    <property type="entry name" value="OMPA_2"/>
    <property type="match status" value="1"/>
</dbReference>
<evidence type="ECO:0000256" key="1">
    <source>
        <dbReference type="ARBA" id="ARBA00004162"/>
    </source>
</evidence>